<dbReference type="AlphaFoldDB" id="A0A7K1RMU9"/>
<dbReference type="EMBL" id="WPHU01000018">
    <property type="protein sequence ID" value="MVA59347.1"/>
    <property type="molecule type" value="Genomic_DNA"/>
</dbReference>
<evidence type="ECO:0000259" key="1">
    <source>
        <dbReference type="Pfam" id="PF20605"/>
    </source>
</evidence>
<accession>A0A7K1RMU9</accession>
<evidence type="ECO:0000313" key="3">
    <source>
        <dbReference type="Proteomes" id="UP000440716"/>
    </source>
</evidence>
<feature type="domain" description="Antitoxin-like ribbon-helix-helix" evidence="1">
    <location>
        <begin position="38"/>
        <end position="84"/>
    </location>
</feature>
<evidence type="ECO:0000313" key="2">
    <source>
        <dbReference type="EMBL" id="MVA59347.1"/>
    </source>
</evidence>
<dbReference type="Proteomes" id="UP000440716">
    <property type="component" value="Unassembled WGS sequence"/>
</dbReference>
<gene>
    <name evidence="2" type="ORF">GOZ88_24960</name>
</gene>
<proteinExistence type="predicted"/>
<name>A0A7K1RMU9_AGRVI</name>
<dbReference type="RefSeq" id="WP_156593139.1">
    <property type="nucleotide sequence ID" value="NZ_WPHU01000018.1"/>
</dbReference>
<sequence length="85" mass="9151">MAAAKKNPLANAFKDDDDLQPVTVSAQKAGNGRRLITEGTSLVAANLPVIYNRRISMMAAEEGVTKKDLMQEAFDLLFAARGGKK</sequence>
<reference evidence="2 3" key="1">
    <citation type="submission" date="2019-12" db="EMBL/GenBank/DDBJ databases">
        <title>Whole-genome sequencing of Allorhizobium vitis.</title>
        <authorList>
            <person name="Gan H.M."/>
            <person name="Szegedi E."/>
            <person name="Burr T."/>
            <person name="Savka M.A."/>
        </authorList>
    </citation>
    <scope>NUCLEOTIDE SEQUENCE [LARGE SCALE GENOMIC DNA]</scope>
    <source>
        <strain evidence="2 3">CG415</strain>
    </source>
</reference>
<organism evidence="2 3">
    <name type="scientific">Agrobacterium vitis</name>
    <name type="common">Rhizobium vitis</name>
    <dbReference type="NCBI Taxonomy" id="373"/>
    <lineage>
        <taxon>Bacteria</taxon>
        <taxon>Pseudomonadati</taxon>
        <taxon>Pseudomonadota</taxon>
        <taxon>Alphaproteobacteria</taxon>
        <taxon>Hyphomicrobiales</taxon>
        <taxon>Rhizobiaceae</taxon>
        <taxon>Rhizobium/Agrobacterium group</taxon>
        <taxon>Agrobacterium</taxon>
    </lineage>
</organism>
<dbReference type="InterPro" id="IPR046765">
    <property type="entry name" value="Antitox_RHH"/>
</dbReference>
<protein>
    <recommendedName>
        <fullName evidence="1">Antitoxin-like ribbon-helix-helix domain-containing protein</fullName>
    </recommendedName>
</protein>
<comment type="caution">
    <text evidence="2">The sequence shown here is derived from an EMBL/GenBank/DDBJ whole genome shotgun (WGS) entry which is preliminary data.</text>
</comment>
<dbReference type="Pfam" id="PF20605">
    <property type="entry name" value="Antitox_RHH"/>
    <property type="match status" value="1"/>
</dbReference>